<comment type="caution">
    <text evidence="4">The sequence shown here is derived from an EMBL/GenBank/DDBJ whole genome shotgun (WGS) entry which is preliminary data.</text>
</comment>
<dbReference type="SUPFAM" id="SSF46689">
    <property type="entry name" value="Homeodomain-like"/>
    <property type="match status" value="1"/>
</dbReference>
<feature type="compositionally biased region" description="Low complexity" evidence="1">
    <location>
        <begin position="78"/>
        <end position="88"/>
    </location>
</feature>
<dbReference type="GO" id="GO:0003682">
    <property type="term" value="F:chromatin binding"/>
    <property type="evidence" value="ECO:0007669"/>
    <property type="project" value="TreeGrafter"/>
</dbReference>
<feature type="compositionally biased region" description="Basic residues" evidence="1">
    <location>
        <begin position="16"/>
        <end position="28"/>
    </location>
</feature>
<feature type="domain" description="Myb-like" evidence="2">
    <location>
        <begin position="485"/>
        <end position="534"/>
    </location>
</feature>
<evidence type="ECO:0000259" key="3">
    <source>
        <dbReference type="PROSITE" id="PS51294"/>
    </source>
</evidence>
<feature type="compositionally biased region" description="Polar residues" evidence="1">
    <location>
        <begin position="305"/>
        <end position="315"/>
    </location>
</feature>
<evidence type="ECO:0008006" key="6">
    <source>
        <dbReference type="Google" id="ProtNLM"/>
    </source>
</evidence>
<feature type="compositionally biased region" description="Basic residues" evidence="1">
    <location>
        <begin position="103"/>
        <end position="112"/>
    </location>
</feature>
<dbReference type="SMART" id="SM00717">
    <property type="entry name" value="SANT"/>
    <property type="match status" value="2"/>
</dbReference>
<accession>A0A2P4T8M4</accession>
<dbReference type="Proteomes" id="UP000237246">
    <property type="component" value="Unassembled WGS sequence"/>
</dbReference>
<keyword evidence="5" id="KW-1185">Reference proteome</keyword>
<dbReference type="AlphaFoldDB" id="A0A2P4T8M4"/>
<feature type="compositionally biased region" description="Polar residues" evidence="1">
    <location>
        <begin position="279"/>
        <end position="297"/>
    </location>
</feature>
<dbReference type="PANTHER" id="PTHR46760">
    <property type="entry name" value="TRANSCRIPTION TERMINATION FACTOR 1"/>
    <property type="match status" value="1"/>
</dbReference>
<dbReference type="GO" id="GO:0005730">
    <property type="term" value="C:nucleolus"/>
    <property type="evidence" value="ECO:0007669"/>
    <property type="project" value="TreeGrafter"/>
</dbReference>
<reference evidence="4 5" key="1">
    <citation type="submission" date="2018-01" db="EMBL/GenBank/DDBJ databases">
        <title>Comparison of the Chinese Bamboo Partridge and Red Junglefowl genome sequences highlights the importance of demography in genome evolution.</title>
        <authorList>
            <person name="Tiley G.P."/>
            <person name="Kimball R.T."/>
            <person name="Braun E.L."/>
            <person name="Burleigh J.G."/>
        </authorList>
    </citation>
    <scope>NUCLEOTIDE SEQUENCE [LARGE SCALE GENOMIC DNA]</scope>
    <source>
        <strain evidence="4">RTK389</strain>
        <tissue evidence="4">Blood</tissue>
    </source>
</reference>
<dbReference type="FunFam" id="1.10.10.60:FF:000434">
    <property type="entry name" value="Transcription termination factor 1"/>
    <property type="match status" value="1"/>
</dbReference>
<feature type="compositionally biased region" description="Low complexity" evidence="1">
    <location>
        <begin position="230"/>
        <end position="247"/>
    </location>
</feature>
<protein>
    <recommendedName>
        <fullName evidence="6">Myb-like domain-containing protein</fullName>
    </recommendedName>
</protein>
<dbReference type="Pfam" id="PF13921">
    <property type="entry name" value="Myb_DNA-bind_6"/>
    <property type="match status" value="1"/>
</dbReference>
<feature type="compositionally biased region" description="Basic residues" evidence="1">
    <location>
        <begin position="179"/>
        <end position="189"/>
    </location>
</feature>
<dbReference type="PROSITE" id="PS50090">
    <property type="entry name" value="MYB_LIKE"/>
    <property type="match status" value="1"/>
</dbReference>
<evidence type="ECO:0000259" key="2">
    <source>
        <dbReference type="PROSITE" id="PS50090"/>
    </source>
</evidence>
<feature type="region of interest" description="Disordered" evidence="1">
    <location>
        <begin position="700"/>
        <end position="737"/>
    </location>
</feature>
<gene>
    <name evidence="4" type="ORF">CIB84_003533</name>
</gene>
<dbReference type="InterPro" id="IPR053078">
    <property type="entry name" value="TTF1-like"/>
</dbReference>
<dbReference type="InterPro" id="IPR009057">
    <property type="entry name" value="Homeodomain-like_sf"/>
</dbReference>
<dbReference type="Gene3D" id="1.10.10.60">
    <property type="entry name" value="Homeodomain-like"/>
    <property type="match status" value="2"/>
</dbReference>
<evidence type="ECO:0000256" key="1">
    <source>
        <dbReference type="SAM" id="MobiDB-lite"/>
    </source>
</evidence>
<dbReference type="InterPro" id="IPR017930">
    <property type="entry name" value="Myb_dom"/>
</dbReference>
<sequence length="737" mass="83453">MTEKANGDDFPLWDSHKKKKKKKKKKRRWSDVGHENGSMQDAELGCASPQLFEDHTAQSSEVSEKKKKRKKKNKGEEQQSLLENSVSELEGEVGGEAVMSASQKKKKKKKRKLSEGTDGHSDVGCVPVSQNCADSHQEDDAGDVCFKKSVKKKRKRKLPEEDGVSESPASETPDQTGGKRLKKKKRRVSHTQDTQGDTDVTADESLLTCPEQKKQREDRESPSTTGEGGVAAAQCGGSACGASPAVSEDPMDAPTDFSKPAEKAKKTSRRAGKVIKSRTYITEDSSSDSDGTAPETSTSDKKDQNNSFTETTATDELSLDDEEFLHLFTVLDLDTAKQELGEFIPHVGQLSDHSIRKMAGRDLFRFKQFKKQGESSKECCSDTVIYYLPGATFDLSLIKVSVLGIAIKFGRFSEKENNQIRKNVEEFLSITGIDSAEKLLFTSRYPEEKGAINRLKVEHSFCEKLAEGIPRAWRLIYYRARKMFDPNNYKGRYTKEEKEKLKRYHAVHGNDWKKIAEKMSRSNLSVAMKYSEIKSPNNYGPWSKEEIRRLMRAVEEVIIKRTKLENANSLSSSKKSHRSLQIDREKLFQKLPWTEIETKVGTRTSILTNKITKGQQLCRGTKGLQASINLIKRLYEMKVEDANEVNWEELSDTIGDVPGSYVQAKFYKLKVTYVPFWRAKTFSEIIDHLFEETLPELEQKLEKRKRKQSNSSDETVNPKKQVFQLSDVFDSSEESDD</sequence>
<evidence type="ECO:0000313" key="5">
    <source>
        <dbReference type="Proteomes" id="UP000237246"/>
    </source>
</evidence>
<dbReference type="PROSITE" id="PS51294">
    <property type="entry name" value="HTH_MYB"/>
    <property type="match status" value="1"/>
</dbReference>
<proteinExistence type="predicted"/>
<feature type="compositionally biased region" description="Basic and acidic residues" evidence="1">
    <location>
        <begin position="211"/>
        <end position="221"/>
    </location>
</feature>
<dbReference type="CDD" id="cd00167">
    <property type="entry name" value="SANT"/>
    <property type="match status" value="1"/>
</dbReference>
<dbReference type="InterPro" id="IPR001005">
    <property type="entry name" value="SANT/Myb"/>
</dbReference>
<organism evidence="4 5">
    <name type="scientific">Bambusicola thoracicus</name>
    <name type="common">Chinese bamboo-partridge</name>
    <name type="synonym">Perdix thoracica</name>
    <dbReference type="NCBI Taxonomy" id="9083"/>
    <lineage>
        <taxon>Eukaryota</taxon>
        <taxon>Metazoa</taxon>
        <taxon>Chordata</taxon>
        <taxon>Craniata</taxon>
        <taxon>Vertebrata</taxon>
        <taxon>Euteleostomi</taxon>
        <taxon>Archelosauria</taxon>
        <taxon>Archosauria</taxon>
        <taxon>Dinosauria</taxon>
        <taxon>Saurischia</taxon>
        <taxon>Theropoda</taxon>
        <taxon>Coelurosauria</taxon>
        <taxon>Aves</taxon>
        <taxon>Neognathae</taxon>
        <taxon>Galloanserae</taxon>
        <taxon>Galliformes</taxon>
        <taxon>Phasianidae</taxon>
        <taxon>Perdicinae</taxon>
        <taxon>Bambusicola</taxon>
    </lineage>
</organism>
<feature type="compositionally biased region" description="Basic residues" evidence="1">
    <location>
        <begin position="148"/>
        <end position="157"/>
    </location>
</feature>
<dbReference type="GO" id="GO:0006363">
    <property type="term" value="P:termination of RNA polymerase I transcription"/>
    <property type="evidence" value="ECO:0007669"/>
    <property type="project" value="TreeGrafter"/>
</dbReference>
<dbReference type="EMBL" id="PPHD01005137">
    <property type="protein sequence ID" value="POI32715.1"/>
    <property type="molecule type" value="Genomic_DNA"/>
</dbReference>
<dbReference type="OrthoDB" id="5812619at2759"/>
<feature type="compositionally biased region" description="Basic residues" evidence="1">
    <location>
        <begin position="266"/>
        <end position="276"/>
    </location>
</feature>
<evidence type="ECO:0000313" key="4">
    <source>
        <dbReference type="EMBL" id="POI32715.1"/>
    </source>
</evidence>
<feature type="region of interest" description="Disordered" evidence="1">
    <location>
        <begin position="1"/>
        <end position="315"/>
    </location>
</feature>
<dbReference type="PANTHER" id="PTHR46760:SF1">
    <property type="entry name" value="TRANSCRIPTION TERMINATION FACTOR 1"/>
    <property type="match status" value="1"/>
</dbReference>
<feature type="domain" description="HTH myb-type" evidence="3">
    <location>
        <begin position="485"/>
        <end position="538"/>
    </location>
</feature>
<name>A0A2P4T8M4_BAMTH</name>